<comment type="caution">
    <text evidence="2">The sequence shown here is derived from an EMBL/GenBank/DDBJ whole genome shotgun (WGS) entry which is preliminary data.</text>
</comment>
<dbReference type="CDD" id="cd04793">
    <property type="entry name" value="LanC"/>
    <property type="match status" value="1"/>
</dbReference>
<reference evidence="2 3" key="1">
    <citation type="submission" date="2020-08" db="EMBL/GenBank/DDBJ databases">
        <title>Sequencing the genomes of 1000 actinobacteria strains.</title>
        <authorList>
            <person name="Klenk H.-P."/>
        </authorList>
    </citation>
    <scope>NUCLEOTIDE SEQUENCE [LARGE SCALE GENOMIC DNA]</scope>
    <source>
        <strain evidence="2 3">DSM 44598</strain>
    </source>
</reference>
<dbReference type="GO" id="GO:0046872">
    <property type="term" value="F:metal ion binding"/>
    <property type="evidence" value="ECO:0007669"/>
    <property type="project" value="UniProtKB-KW"/>
</dbReference>
<name>A0A840WQB7_9ACTN</name>
<accession>A0A840WQB7</accession>
<dbReference type="EMBL" id="JACHDO010000001">
    <property type="protein sequence ID" value="MBB5492308.1"/>
    <property type="molecule type" value="Genomic_DNA"/>
</dbReference>
<organism evidence="2 3">
    <name type="scientific">Nocardiopsis metallicus</name>
    <dbReference type="NCBI Taxonomy" id="179819"/>
    <lineage>
        <taxon>Bacteria</taxon>
        <taxon>Bacillati</taxon>
        <taxon>Actinomycetota</taxon>
        <taxon>Actinomycetes</taxon>
        <taxon>Streptosporangiales</taxon>
        <taxon>Nocardiopsidaceae</taxon>
        <taxon>Nocardiopsis</taxon>
    </lineage>
</organism>
<dbReference type="AlphaFoldDB" id="A0A840WQB7"/>
<feature type="binding site" evidence="1">
    <location>
        <position position="335"/>
    </location>
    <ligand>
        <name>Zn(2+)</name>
        <dbReference type="ChEBI" id="CHEBI:29105"/>
    </ligand>
</feature>
<proteinExistence type="predicted"/>
<dbReference type="RefSeq" id="WP_184365800.1">
    <property type="nucleotide sequence ID" value="NZ_BAAAKM010000168.1"/>
</dbReference>
<gene>
    <name evidence="2" type="ORF">HNR07_003445</name>
</gene>
<dbReference type="PRINTS" id="PR01955">
    <property type="entry name" value="LANCFRANKIA"/>
</dbReference>
<dbReference type="GO" id="GO:0031179">
    <property type="term" value="P:peptide modification"/>
    <property type="evidence" value="ECO:0007669"/>
    <property type="project" value="InterPro"/>
</dbReference>
<evidence type="ECO:0000313" key="3">
    <source>
        <dbReference type="Proteomes" id="UP000579647"/>
    </source>
</evidence>
<sequence>MKAACTTSRASVVAARVADLLATPEQARAWAGERWWPQSLAQGAAGVALLHIERTRTEDGPWSRAQAWLECAVAQGVDASPAAHLFYGAPALAYVLHRAQSVRPEFGPQLARLDVAVDRIITARLEHAQERLAAGVRPVLAEFDTIRGLTGLGALLLARDEHHPHLPEVVSYLAALTEPLTVDSEEAPGWWARVGPGGKEDPRFPAGHANTGMAHGICGPLALLALALQRGIAAQECAEAMGRILDWLDTWQQGDADQVWWPYWITRAQRSGAEKVVGPQRPSWCYGAGGVAHAQLLAARALGDAARAERCRAVLHRVFTTAAVSPVVNDASLCHGYAGLALLAHTTGTGRPEDLLAPAVGGGDAHTLATELISTGGIGLLEGAAGTALALHTLTGPAPEAGWAGFLLCAPTGGTRG</sequence>
<dbReference type="Gene3D" id="1.50.10.20">
    <property type="match status" value="1"/>
</dbReference>
<feature type="binding site" evidence="1">
    <location>
        <position position="285"/>
    </location>
    <ligand>
        <name>Zn(2+)</name>
        <dbReference type="ChEBI" id="CHEBI:29105"/>
    </ligand>
</feature>
<dbReference type="SUPFAM" id="SSF158745">
    <property type="entry name" value="LanC-like"/>
    <property type="match status" value="1"/>
</dbReference>
<feature type="binding site" evidence="1">
    <location>
        <position position="334"/>
    </location>
    <ligand>
        <name>Zn(2+)</name>
        <dbReference type="ChEBI" id="CHEBI:29105"/>
    </ligand>
</feature>
<dbReference type="InterPro" id="IPR033889">
    <property type="entry name" value="LanC"/>
</dbReference>
<dbReference type="SMART" id="SM01260">
    <property type="entry name" value="LANC_like"/>
    <property type="match status" value="1"/>
</dbReference>
<keyword evidence="3" id="KW-1185">Reference proteome</keyword>
<dbReference type="InterPro" id="IPR007822">
    <property type="entry name" value="LANC-like"/>
</dbReference>
<protein>
    <recommendedName>
        <fullName evidence="4">Lanthionine biosynthesis cyclase LanC</fullName>
    </recommendedName>
</protein>
<dbReference type="Pfam" id="PF05147">
    <property type="entry name" value="LANC_like"/>
    <property type="match status" value="1"/>
</dbReference>
<keyword evidence="1" id="KW-0862">Zinc</keyword>
<evidence type="ECO:0000256" key="1">
    <source>
        <dbReference type="PIRSR" id="PIRSR607822-1"/>
    </source>
</evidence>
<keyword evidence="1" id="KW-0479">Metal-binding</keyword>
<evidence type="ECO:0000313" key="2">
    <source>
        <dbReference type="EMBL" id="MBB5492308.1"/>
    </source>
</evidence>
<dbReference type="PRINTS" id="PR01950">
    <property type="entry name" value="LANCSUPER"/>
</dbReference>
<dbReference type="Proteomes" id="UP000579647">
    <property type="component" value="Unassembled WGS sequence"/>
</dbReference>
<evidence type="ECO:0008006" key="4">
    <source>
        <dbReference type="Google" id="ProtNLM"/>
    </source>
</evidence>